<accession>A0ACC2V7R7</accession>
<reference evidence="1" key="1">
    <citation type="submission" date="2023-04" db="EMBL/GenBank/DDBJ databases">
        <title>Draft Genome sequencing of Naganishia species isolated from polar environments using Oxford Nanopore Technology.</title>
        <authorList>
            <person name="Leo P."/>
            <person name="Venkateswaran K."/>
        </authorList>
    </citation>
    <scope>NUCLEOTIDE SEQUENCE</scope>
    <source>
        <strain evidence="1">MNA-CCFEE 5262</strain>
    </source>
</reference>
<sequence length="290" mass="32189">MSTEGDKLFAQASKKSQSSSGWFSSSSSKHEASADLFQQSANAYKAEGNFERAGEAFSREAEERLKQGDAQHEAVQAWVNAGRCFKKGDGRRAVEVLARTVQGLVKQGQFRQAADREKEIAQIWAQDNLDIAKARDSYVRAGEWYKQEEANATANQCYQAAAEHSADLGDFGRAIELYEQVGDWSLASPLTKYSVKEYWLRACLCAMAMGDLVTCNRLLTTFAQKDVTFPSTREYKLAAAVMDACEQGDVDAFTQAVYEYDQLTKLDNTKTGILLRIKKGLEMEMDGGLT</sequence>
<keyword evidence="2" id="KW-1185">Reference proteome</keyword>
<gene>
    <name evidence="1" type="ORF">QFC20_006647</name>
</gene>
<dbReference type="Proteomes" id="UP001230649">
    <property type="component" value="Unassembled WGS sequence"/>
</dbReference>
<name>A0ACC2V7R7_9TREE</name>
<evidence type="ECO:0000313" key="2">
    <source>
        <dbReference type="Proteomes" id="UP001230649"/>
    </source>
</evidence>
<organism evidence="1 2">
    <name type="scientific">Naganishia adeliensis</name>
    <dbReference type="NCBI Taxonomy" id="92952"/>
    <lineage>
        <taxon>Eukaryota</taxon>
        <taxon>Fungi</taxon>
        <taxon>Dikarya</taxon>
        <taxon>Basidiomycota</taxon>
        <taxon>Agaricomycotina</taxon>
        <taxon>Tremellomycetes</taxon>
        <taxon>Filobasidiales</taxon>
        <taxon>Filobasidiaceae</taxon>
        <taxon>Naganishia</taxon>
    </lineage>
</organism>
<proteinExistence type="predicted"/>
<comment type="caution">
    <text evidence="1">The sequence shown here is derived from an EMBL/GenBank/DDBJ whole genome shotgun (WGS) entry which is preliminary data.</text>
</comment>
<protein>
    <submittedName>
        <fullName evidence="1">Uncharacterized protein</fullName>
    </submittedName>
</protein>
<dbReference type="EMBL" id="JASBWS010000124">
    <property type="protein sequence ID" value="KAJ9095409.1"/>
    <property type="molecule type" value="Genomic_DNA"/>
</dbReference>
<evidence type="ECO:0000313" key="1">
    <source>
        <dbReference type="EMBL" id="KAJ9095409.1"/>
    </source>
</evidence>